<evidence type="ECO:0000313" key="2">
    <source>
        <dbReference type="Proteomes" id="UP000219636"/>
    </source>
</evidence>
<reference evidence="2" key="1">
    <citation type="submission" date="2017-08" db="EMBL/GenBank/DDBJ databases">
        <authorList>
            <person name="Varghese N."/>
            <person name="Submissions S."/>
        </authorList>
    </citation>
    <scope>NUCLEOTIDE SEQUENCE [LARGE SCALE GENOMIC DNA]</scope>
    <source>
        <strain evidence="2">JC22</strain>
    </source>
</reference>
<evidence type="ECO:0000313" key="1">
    <source>
        <dbReference type="EMBL" id="SOC06087.1"/>
    </source>
</evidence>
<gene>
    <name evidence="1" type="ORF">SAMN05880501_104184</name>
</gene>
<dbReference type="OrthoDB" id="4380123at2"/>
<dbReference type="PANTHER" id="PTHR17985:SF8">
    <property type="entry name" value="TRANSPORT AND GOLGI ORGANIZATION PROTEIN 2 HOMOLOG"/>
    <property type="match status" value="1"/>
</dbReference>
<dbReference type="PANTHER" id="PTHR17985">
    <property type="entry name" value="SER/THR-RICH PROTEIN T10 IN DGCR REGION"/>
    <property type="match status" value="1"/>
</dbReference>
<accession>A0A285SDW0</accession>
<keyword evidence="2" id="KW-1185">Reference proteome</keyword>
<dbReference type="EMBL" id="OBMQ01000004">
    <property type="protein sequence ID" value="SOC06087.1"/>
    <property type="molecule type" value="Genomic_DNA"/>
</dbReference>
<dbReference type="RefSeq" id="WP_097073135.1">
    <property type="nucleotide sequence ID" value="NZ_OBMQ01000004.1"/>
</dbReference>
<name>A0A285SDW0_9BACL</name>
<dbReference type="Proteomes" id="UP000219636">
    <property type="component" value="Unassembled WGS sequence"/>
</dbReference>
<dbReference type="Pfam" id="PF05742">
    <property type="entry name" value="TANGO2"/>
    <property type="match status" value="1"/>
</dbReference>
<sequence length="254" mass="29419">MCLINVHYNQHPTYKLIIVANRDEDYLRPTEAAHFWQDNPTILAGRDLLQMGTWLGISKNGRFAAVTNFRDPSEPAKPKSRGEIVTNFLSGDGTIAAFIEELRTNRDQYGGYNVLLWNGKEFFHYNNRLDEVNNIKEGTHSLSNYSLNTPWPKVEKAKLKLKDYASHQHELNMEDLFEMVADPEIAEDDRLPDTGVGLELERLLSSIFIKMPNYGTRNSTVILIDHHNKVTFVERTFWDGEFQFDMKFEFTIVE</sequence>
<protein>
    <submittedName>
        <fullName evidence="1">Uncharacterized protein with NRDE domain</fullName>
    </submittedName>
</protein>
<dbReference type="InterPro" id="IPR008551">
    <property type="entry name" value="TANGO2"/>
</dbReference>
<proteinExistence type="predicted"/>
<organism evidence="1 2">
    <name type="scientific">Ureibacillus xyleni</name>
    <dbReference type="NCBI Taxonomy" id="614648"/>
    <lineage>
        <taxon>Bacteria</taxon>
        <taxon>Bacillati</taxon>
        <taxon>Bacillota</taxon>
        <taxon>Bacilli</taxon>
        <taxon>Bacillales</taxon>
        <taxon>Caryophanaceae</taxon>
        <taxon>Ureibacillus</taxon>
    </lineage>
</organism>
<dbReference type="AlphaFoldDB" id="A0A285SDW0"/>